<feature type="compositionally biased region" description="Low complexity" evidence="1">
    <location>
        <begin position="294"/>
        <end position="311"/>
    </location>
</feature>
<feature type="compositionally biased region" description="Low complexity" evidence="1">
    <location>
        <begin position="216"/>
        <end position="231"/>
    </location>
</feature>
<evidence type="ECO:0000256" key="1">
    <source>
        <dbReference type="SAM" id="MobiDB-lite"/>
    </source>
</evidence>
<feature type="compositionally biased region" description="Basic and acidic residues" evidence="1">
    <location>
        <begin position="236"/>
        <end position="254"/>
    </location>
</feature>
<dbReference type="Proteomes" id="UP001446871">
    <property type="component" value="Unassembled WGS sequence"/>
</dbReference>
<evidence type="ECO:0000313" key="3">
    <source>
        <dbReference type="Proteomes" id="UP001446871"/>
    </source>
</evidence>
<protein>
    <submittedName>
        <fullName evidence="2">Uncharacterized protein</fullName>
    </submittedName>
</protein>
<sequence length="311" mass="34588">MAYVPQQPFWVPYDPTYYTFPEYQPTTRKEIHRVDTCDCATCESCRAKGNSNIYQWVGEHCRQNPHQLDHPCNYCPPGTPLRTTTTFTPVTPASIRRSQEVEARLRELRRVRRQWYTQVVLATAPDELPKTSEERLQDRNNSRRQMQIFDEILRDDAAITEGEMLLRDDAAAAAAACSPCSIMAGNQAPVFEPTSIADMGPGSCDVEQCQWCASASASSRSGSGSSGDSAGPALDPWKEQEWAKGKGKGKEKEVQPQQEPEEELIMPIWFNVKGPENKETESGTSKSKPESESESSPSPSEALSGSASREF</sequence>
<keyword evidence="3" id="KW-1185">Reference proteome</keyword>
<name>A0ABR1UIV7_9PEZI</name>
<gene>
    <name evidence="2" type="ORF">PG996_011736</name>
</gene>
<accession>A0ABR1UIV7</accession>
<reference evidence="2 3" key="1">
    <citation type="submission" date="2023-01" db="EMBL/GenBank/DDBJ databases">
        <title>Analysis of 21 Apiospora genomes using comparative genomics revels a genus with tremendous synthesis potential of carbohydrate active enzymes and secondary metabolites.</title>
        <authorList>
            <person name="Sorensen T."/>
        </authorList>
    </citation>
    <scope>NUCLEOTIDE SEQUENCE [LARGE SCALE GENOMIC DNA]</scope>
    <source>
        <strain evidence="2 3">CBS 83171</strain>
    </source>
</reference>
<proteinExistence type="predicted"/>
<comment type="caution">
    <text evidence="2">The sequence shown here is derived from an EMBL/GenBank/DDBJ whole genome shotgun (WGS) entry which is preliminary data.</text>
</comment>
<feature type="compositionally biased region" description="Basic and acidic residues" evidence="1">
    <location>
        <begin position="275"/>
        <end position="291"/>
    </location>
</feature>
<evidence type="ECO:0000313" key="2">
    <source>
        <dbReference type="EMBL" id="KAK8057799.1"/>
    </source>
</evidence>
<feature type="region of interest" description="Disordered" evidence="1">
    <location>
        <begin position="216"/>
        <end position="311"/>
    </location>
</feature>
<dbReference type="EMBL" id="JAQQWM010000007">
    <property type="protein sequence ID" value="KAK8057799.1"/>
    <property type="molecule type" value="Genomic_DNA"/>
</dbReference>
<organism evidence="2 3">
    <name type="scientific">Apiospora saccharicola</name>
    <dbReference type="NCBI Taxonomy" id="335842"/>
    <lineage>
        <taxon>Eukaryota</taxon>
        <taxon>Fungi</taxon>
        <taxon>Dikarya</taxon>
        <taxon>Ascomycota</taxon>
        <taxon>Pezizomycotina</taxon>
        <taxon>Sordariomycetes</taxon>
        <taxon>Xylariomycetidae</taxon>
        <taxon>Amphisphaeriales</taxon>
        <taxon>Apiosporaceae</taxon>
        <taxon>Apiospora</taxon>
    </lineage>
</organism>